<dbReference type="EMBL" id="JAVDWH010000001">
    <property type="protein sequence ID" value="MDR7085833.1"/>
    <property type="molecule type" value="Genomic_DNA"/>
</dbReference>
<organism evidence="3 4">
    <name type="scientific">Aeromicrobium panaciterrae</name>
    <dbReference type="NCBI Taxonomy" id="363861"/>
    <lineage>
        <taxon>Bacteria</taxon>
        <taxon>Bacillati</taxon>
        <taxon>Actinomycetota</taxon>
        <taxon>Actinomycetes</taxon>
        <taxon>Propionibacteriales</taxon>
        <taxon>Nocardioidaceae</taxon>
        <taxon>Aeromicrobium</taxon>
    </lineage>
</organism>
<dbReference type="Gene3D" id="3.20.20.80">
    <property type="entry name" value="Glycosidases"/>
    <property type="match status" value="1"/>
</dbReference>
<dbReference type="SUPFAM" id="SSF47090">
    <property type="entry name" value="PGBD-like"/>
    <property type="match status" value="2"/>
</dbReference>
<gene>
    <name evidence="3" type="ORF">J2X11_000672</name>
</gene>
<dbReference type="InterPro" id="IPR017853">
    <property type="entry name" value="GH"/>
</dbReference>
<feature type="signal peptide" evidence="1">
    <location>
        <begin position="1"/>
        <end position="32"/>
    </location>
</feature>
<dbReference type="Gene3D" id="1.10.101.10">
    <property type="entry name" value="PGBD-like superfamily/PGBD"/>
    <property type="match status" value="2"/>
</dbReference>
<feature type="domain" description="Rv2525c-like glycoside hydrolase-like" evidence="2">
    <location>
        <begin position="59"/>
        <end position="274"/>
    </location>
</feature>
<accession>A0ABU1UKW4</accession>
<evidence type="ECO:0000313" key="4">
    <source>
        <dbReference type="Proteomes" id="UP001257739"/>
    </source>
</evidence>
<evidence type="ECO:0000259" key="2">
    <source>
        <dbReference type="Pfam" id="PF08924"/>
    </source>
</evidence>
<dbReference type="Pfam" id="PF08924">
    <property type="entry name" value="Rv2525c_GlyHyd-like"/>
    <property type="match status" value="1"/>
</dbReference>
<sequence>MRLVTSPTARKLLTVISVGLAATLMTPTAAVAADPPAPGNFKGYGFDACVAPNQKVMDAWNLKSPFTAIGIYISGNSRYCGDAYQPNLSKAWVAQNADNGWRFIPIHVGYQAPCFKNNPKSRVQKKKMSTTVSTARSQGVADANETIAALKKYGFGSGSVSYLDIEWYARTTACDNIVLQFADAWTERLHDEGYKSGLYSSGSAAIKAFDEARIAGRGFTFPDHMWIAWTNKVANTDGGSFLSDSGWNNHQRIHQFDNGVDATYGGYTVNIDWDFLDVGKGSVATKKIMPCDVNITFSSYPKLELGSKGTAVSALQCLLTRRGFPATVSGTFTTNTLDALLAFRKSRDWPKKTYTTRPTWTALLAYGYTPRVLKQGSIGESVWRLQRALTAAGLKPSLNGIYDPKTVTAVKTYRENNDLPRYSTTESTVWTLLQRGRTA</sequence>
<reference evidence="3 4" key="1">
    <citation type="submission" date="2023-07" db="EMBL/GenBank/DDBJ databases">
        <title>Sorghum-associated microbial communities from plants grown in Nebraska, USA.</title>
        <authorList>
            <person name="Schachtman D."/>
        </authorList>
    </citation>
    <scope>NUCLEOTIDE SEQUENCE [LARGE SCALE GENOMIC DNA]</scope>
    <source>
        <strain evidence="3 4">BE248</strain>
    </source>
</reference>
<evidence type="ECO:0000256" key="1">
    <source>
        <dbReference type="SAM" id="SignalP"/>
    </source>
</evidence>
<dbReference type="InterPro" id="IPR036365">
    <property type="entry name" value="PGBD-like_sf"/>
</dbReference>
<dbReference type="InterPro" id="IPR015020">
    <property type="entry name" value="Rv2525c-like_Glyco_Hydro-like"/>
</dbReference>
<protein>
    <submittedName>
        <fullName evidence="3">Peptidoglycan hydrolase-like protein with peptidoglycan-binding domain</fullName>
    </submittedName>
</protein>
<dbReference type="InterPro" id="IPR036366">
    <property type="entry name" value="PGBDSf"/>
</dbReference>
<dbReference type="Proteomes" id="UP001257739">
    <property type="component" value="Unassembled WGS sequence"/>
</dbReference>
<name>A0ABU1UKW4_9ACTN</name>
<dbReference type="SUPFAM" id="SSF51445">
    <property type="entry name" value="(Trans)glycosidases"/>
    <property type="match status" value="1"/>
</dbReference>
<proteinExistence type="predicted"/>
<keyword evidence="1" id="KW-0732">Signal</keyword>
<evidence type="ECO:0000313" key="3">
    <source>
        <dbReference type="EMBL" id="MDR7085833.1"/>
    </source>
</evidence>
<comment type="caution">
    <text evidence="3">The sequence shown here is derived from an EMBL/GenBank/DDBJ whole genome shotgun (WGS) entry which is preliminary data.</text>
</comment>
<keyword evidence="4" id="KW-1185">Reference proteome</keyword>
<feature type="chain" id="PRO_5046235463" evidence="1">
    <location>
        <begin position="33"/>
        <end position="439"/>
    </location>
</feature>
<dbReference type="RefSeq" id="WP_309966782.1">
    <property type="nucleotide sequence ID" value="NZ_JAVDWH010000001.1"/>
</dbReference>